<keyword evidence="2" id="KW-0808">Transferase</keyword>
<feature type="compositionally biased region" description="Basic and acidic residues" evidence="1">
    <location>
        <begin position="69"/>
        <end position="81"/>
    </location>
</feature>
<evidence type="ECO:0000313" key="2">
    <source>
        <dbReference type="EMBL" id="GEY22988.1"/>
    </source>
</evidence>
<proteinExistence type="predicted"/>
<name>A0A699HI09_TANCI</name>
<dbReference type="GO" id="GO:0003964">
    <property type="term" value="F:RNA-directed DNA polymerase activity"/>
    <property type="evidence" value="ECO:0007669"/>
    <property type="project" value="UniProtKB-KW"/>
</dbReference>
<feature type="compositionally biased region" description="Polar residues" evidence="1">
    <location>
        <begin position="159"/>
        <end position="168"/>
    </location>
</feature>
<comment type="caution">
    <text evidence="2">The sequence shown here is derived from an EMBL/GenBank/DDBJ whole genome shotgun (WGS) entry which is preliminary data.</text>
</comment>
<gene>
    <name evidence="2" type="ORF">Tci_394962</name>
</gene>
<reference evidence="2" key="1">
    <citation type="journal article" date="2019" name="Sci. Rep.">
        <title>Draft genome of Tanacetum cinerariifolium, the natural source of mosquito coil.</title>
        <authorList>
            <person name="Yamashiro T."/>
            <person name="Shiraishi A."/>
            <person name="Satake H."/>
            <person name="Nakayama K."/>
        </authorList>
    </citation>
    <scope>NUCLEOTIDE SEQUENCE</scope>
</reference>
<feature type="region of interest" description="Disordered" evidence="1">
    <location>
        <begin position="69"/>
        <end position="93"/>
    </location>
</feature>
<dbReference type="EMBL" id="BKCJ010161679">
    <property type="protein sequence ID" value="GEY22988.1"/>
    <property type="molecule type" value="Genomic_DNA"/>
</dbReference>
<accession>A0A699HI09</accession>
<keyword evidence="2" id="KW-0548">Nucleotidyltransferase</keyword>
<protein>
    <submittedName>
        <fullName evidence="2">Reverse transcriptase domain-containing protein</fullName>
    </submittedName>
</protein>
<sequence length="168" mass="19682">MSAMANTTPIMTTVMKTVTKEKTSNGVENASRINILDFCEEHYEDILPVMDKIRCDKRREVHTRLDFRENSRKSQRIREDSQNSSAKNLFARYRNPSERPQIWDRLRNNHGNVFGRLGHRRESAFKRLSDTYWPSTTKSGPDGEYSRDDSHSRGRPHKWNSSPSRDLP</sequence>
<keyword evidence="2" id="KW-0695">RNA-directed DNA polymerase</keyword>
<feature type="region of interest" description="Disordered" evidence="1">
    <location>
        <begin position="129"/>
        <end position="168"/>
    </location>
</feature>
<organism evidence="2">
    <name type="scientific">Tanacetum cinerariifolium</name>
    <name type="common">Dalmatian daisy</name>
    <name type="synonym">Chrysanthemum cinerariifolium</name>
    <dbReference type="NCBI Taxonomy" id="118510"/>
    <lineage>
        <taxon>Eukaryota</taxon>
        <taxon>Viridiplantae</taxon>
        <taxon>Streptophyta</taxon>
        <taxon>Embryophyta</taxon>
        <taxon>Tracheophyta</taxon>
        <taxon>Spermatophyta</taxon>
        <taxon>Magnoliopsida</taxon>
        <taxon>eudicotyledons</taxon>
        <taxon>Gunneridae</taxon>
        <taxon>Pentapetalae</taxon>
        <taxon>asterids</taxon>
        <taxon>campanulids</taxon>
        <taxon>Asterales</taxon>
        <taxon>Asteraceae</taxon>
        <taxon>Asteroideae</taxon>
        <taxon>Anthemideae</taxon>
        <taxon>Anthemidinae</taxon>
        <taxon>Tanacetum</taxon>
    </lineage>
</organism>
<evidence type="ECO:0000256" key="1">
    <source>
        <dbReference type="SAM" id="MobiDB-lite"/>
    </source>
</evidence>
<dbReference type="AlphaFoldDB" id="A0A699HI09"/>